<protein>
    <submittedName>
        <fullName evidence="1">Phage-related protein</fullName>
    </submittedName>
</protein>
<keyword evidence="2" id="KW-1185">Reference proteome</keyword>
<dbReference type="RefSeq" id="WP_061333935.1">
    <property type="nucleotide sequence ID" value="NZ_LOCO01000042.1"/>
</dbReference>
<dbReference type="Pfam" id="PF05973">
    <property type="entry name" value="Gp49"/>
    <property type="match status" value="1"/>
</dbReference>
<sequence>MTKKTVNVVFYRTANGREPVKDWLLKLDKEDRSAIGTDLKTVEYGWPLGMPLVRGFSGKANSDLWEVRSDLSGGRIARVIFTMFCGDMVLLNGFIKKTQKTPDQELAKARDRKKNLV</sequence>
<evidence type="ECO:0000313" key="1">
    <source>
        <dbReference type="EMBL" id="KXO06326.1"/>
    </source>
</evidence>
<dbReference type="PATRIC" id="fig|1306954.6.peg.3160"/>
<name>A0A137S1K8_9GAMM</name>
<organism evidence="1 2">
    <name type="scientific">Marinobacter excellens LAMA 842</name>
    <dbReference type="NCBI Taxonomy" id="1306954"/>
    <lineage>
        <taxon>Bacteria</taxon>
        <taxon>Pseudomonadati</taxon>
        <taxon>Pseudomonadota</taxon>
        <taxon>Gammaproteobacteria</taxon>
        <taxon>Pseudomonadales</taxon>
        <taxon>Marinobacteraceae</taxon>
        <taxon>Marinobacter</taxon>
    </lineage>
</organism>
<reference evidence="2" key="1">
    <citation type="submission" date="2015-12" db="EMBL/GenBank/DDBJ databases">
        <authorList>
            <person name="Lima A."/>
            <person name="Farahani Zayas N."/>
            <person name="Castro Da Silva M.A."/>
            <person name="Cabral A."/>
            <person name="Pessatti M.L."/>
        </authorList>
    </citation>
    <scope>NUCLEOTIDE SEQUENCE [LARGE SCALE GENOMIC DNA]</scope>
    <source>
        <strain evidence="2">LAMA 842</strain>
    </source>
</reference>
<gene>
    <name evidence="1" type="ORF">J122_4080</name>
</gene>
<dbReference type="EMBL" id="LOCO01000042">
    <property type="protein sequence ID" value="KXO06326.1"/>
    <property type="molecule type" value="Genomic_DNA"/>
</dbReference>
<dbReference type="InterPro" id="IPR009241">
    <property type="entry name" value="HigB-like"/>
</dbReference>
<accession>A0A137S1K8</accession>
<evidence type="ECO:0000313" key="2">
    <source>
        <dbReference type="Proteomes" id="UP000070282"/>
    </source>
</evidence>
<proteinExistence type="predicted"/>
<dbReference type="Proteomes" id="UP000070282">
    <property type="component" value="Unassembled WGS sequence"/>
</dbReference>
<comment type="caution">
    <text evidence="1">The sequence shown here is derived from an EMBL/GenBank/DDBJ whole genome shotgun (WGS) entry which is preliminary data.</text>
</comment>
<dbReference type="AlphaFoldDB" id="A0A137S1K8"/>